<organism evidence="2 3">
    <name type="scientific">Nocardioides humi</name>
    <dbReference type="NCBI Taxonomy" id="449461"/>
    <lineage>
        <taxon>Bacteria</taxon>
        <taxon>Bacillati</taxon>
        <taxon>Actinomycetota</taxon>
        <taxon>Actinomycetes</taxon>
        <taxon>Propionibacteriales</taxon>
        <taxon>Nocardioidaceae</taxon>
        <taxon>Nocardioides</taxon>
    </lineage>
</organism>
<reference evidence="2 3" key="1">
    <citation type="journal article" date="2019" name="Int. J. Syst. Evol. Microbiol.">
        <title>The Global Catalogue of Microorganisms (GCM) 10K type strain sequencing project: providing services to taxonomists for standard genome sequencing and annotation.</title>
        <authorList>
            <consortium name="The Broad Institute Genomics Platform"/>
            <consortium name="The Broad Institute Genome Sequencing Center for Infectious Disease"/>
            <person name="Wu L."/>
            <person name="Ma J."/>
        </authorList>
    </citation>
    <scope>NUCLEOTIDE SEQUENCE [LARGE SCALE GENOMIC DNA]</scope>
    <source>
        <strain evidence="2 3">JCM 14942</strain>
    </source>
</reference>
<dbReference type="Gene3D" id="3.40.50.720">
    <property type="entry name" value="NAD(P)-binding Rossmann-like Domain"/>
    <property type="match status" value="1"/>
</dbReference>
<accession>A0ABN1ZX73</accession>
<dbReference type="CDD" id="cd05262">
    <property type="entry name" value="SDR_a7"/>
    <property type="match status" value="1"/>
</dbReference>
<sequence>MRIFMTGASGWIGSAVVPELHAAGHRIVGLARSAESAAALTAAGVEPLPGGIDDPDSLRAGVSDADGVVHLAFKHDFADYAGAGRTERAAVETLGAALAGSGRPLLIASGVAGLAAGKVATEEDATRHIGPEAPRGGSEQLALSYADRGVRAVAVRFAPSVHGHGDHGFVATLAGIARERGVAGYIGDGTNRWPAVHRDDAARVVRLALEGAGPGSVVHAVGEEGIATRDIAAALGRRLDLPTASTAPDDAAEHFGWIAMFFGLDAPTSSRLTRERLGWAPAGPGLLDDIAAGAYDR</sequence>
<keyword evidence="3" id="KW-1185">Reference proteome</keyword>
<protein>
    <submittedName>
        <fullName evidence="2">SDR family oxidoreductase</fullName>
    </submittedName>
</protein>
<evidence type="ECO:0000259" key="1">
    <source>
        <dbReference type="Pfam" id="PF01370"/>
    </source>
</evidence>
<comment type="caution">
    <text evidence="2">The sequence shown here is derived from an EMBL/GenBank/DDBJ whole genome shotgun (WGS) entry which is preliminary data.</text>
</comment>
<name>A0ABN1ZX73_9ACTN</name>
<dbReference type="EMBL" id="BAAAOR010000007">
    <property type="protein sequence ID" value="GAA1506617.1"/>
    <property type="molecule type" value="Genomic_DNA"/>
</dbReference>
<dbReference type="PANTHER" id="PTHR48079">
    <property type="entry name" value="PROTEIN YEEZ"/>
    <property type="match status" value="1"/>
</dbReference>
<dbReference type="InterPro" id="IPR001509">
    <property type="entry name" value="Epimerase_deHydtase"/>
</dbReference>
<dbReference type="Pfam" id="PF01370">
    <property type="entry name" value="Epimerase"/>
    <property type="match status" value="1"/>
</dbReference>
<dbReference type="Proteomes" id="UP001500842">
    <property type="component" value="Unassembled WGS sequence"/>
</dbReference>
<dbReference type="InterPro" id="IPR051783">
    <property type="entry name" value="NAD(P)-dependent_oxidoreduct"/>
</dbReference>
<gene>
    <name evidence="2" type="ORF">GCM10009788_08140</name>
</gene>
<dbReference type="InterPro" id="IPR036291">
    <property type="entry name" value="NAD(P)-bd_dom_sf"/>
</dbReference>
<dbReference type="RefSeq" id="WP_141005095.1">
    <property type="nucleotide sequence ID" value="NZ_BAAAOR010000007.1"/>
</dbReference>
<proteinExistence type="predicted"/>
<dbReference type="SUPFAM" id="SSF51735">
    <property type="entry name" value="NAD(P)-binding Rossmann-fold domains"/>
    <property type="match status" value="1"/>
</dbReference>
<dbReference type="PANTHER" id="PTHR48079:SF9">
    <property type="entry name" value="PUTATIVE-RELATED"/>
    <property type="match status" value="1"/>
</dbReference>
<evidence type="ECO:0000313" key="2">
    <source>
        <dbReference type="EMBL" id="GAA1506617.1"/>
    </source>
</evidence>
<feature type="domain" description="NAD-dependent epimerase/dehydratase" evidence="1">
    <location>
        <begin position="3"/>
        <end position="211"/>
    </location>
</feature>
<evidence type="ECO:0000313" key="3">
    <source>
        <dbReference type="Proteomes" id="UP001500842"/>
    </source>
</evidence>